<evidence type="ECO:0000313" key="3">
    <source>
        <dbReference type="Proteomes" id="UP001164929"/>
    </source>
</evidence>
<dbReference type="Proteomes" id="UP001164929">
    <property type="component" value="Chromosome 10"/>
</dbReference>
<evidence type="ECO:0000259" key="1">
    <source>
        <dbReference type="PROSITE" id="PS51277"/>
    </source>
</evidence>
<dbReference type="AlphaFoldDB" id="A0AAD6MBD5"/>
<evidence type="ECO:0000313" key="2">
    <source>
        <dbReference type="EMBL" id="KAJ6982360.1"/>
    </source>
</evidence>
<keyword evidence="3" id="KW-1185">Reference proteome</keyword>
<proteinExistence type="predicted"/>
<organism evidence="2 3">
    <name type="scientific">Populus alba x Populus x berolinensis</name>
    <dbReference type="NCBI Taxonomy" id="444605"/>
    <lineage>
        <taxon>Eukaryota</taxon>
        <taxon>Viridiplantae</taxon>
        <taxon>Streptophyta</taxon>
        <taxon>Embryophyta</taxon>
        <taxon>Tracheophyta</taxon>
        <taxon>Spermatophyta</taxon>
        <taxon>Magnoliopsida</taxon>
        <taxon>eudicotyledons</taxon>
        <taxon>Gunneridae</taxon>
        <taxon>Pentapetalae</taxon>
        <taxon>rosids</taxon>
        <taxon>fabids</taxon>
        <taxon>Malpighiales</taxon>
        <taxon>Salicaceae</taxon>
        <taxon>Saliceae</taxon>
        <taxon>Populus</taxon>
    </lineage>
</organism>
<protein>
    <recommendedName>
        <fullName evidence="1">BURP domain-containing protein</fullName>
    </recommendedName>
</protein>
<gene>
    <name evidence="2" type="ORF">NC653_025464</name>
</gene>
<accession>A0AAD6MBD5</accession>
<name>A0AAD6MBD5_9ROSI</name>
<dbReference type="PROSITE" id="PS51277">
    <property type="entry name" value="BURP"/>
    <property type="match status" value="1"/>
</dbReference>
<feature type="domain" description="BURP" evidence="1">
    <location>
        <begin position="1"/>
        <end position="76"/>
    </location>
</feature>
<comment type="caution">
    <text evidence="2">The sequence shown here is derived from an EMBL/GenBank/DDBJ whole genome shotgun (WGS) entry which is preliminary data.</text>
</comment>
<reference evidence="2" key="1">
    <citation type="journal article" date="2023" name="Mol. Ecol. Resour.">
        <title>Chromosome-level genome assembly of a triploid poplar Populus alba 'Berolinensis'.</title>
        <authorList>
            <person name="Chen S."/>
            <person name="Yu Y."/>
            <person name="Wang X."/>
            <person name="Wang S."/>
            <person name="Zhang T."/>
            <person name="Zhou Y."/>
            <person name="He R."/>
            <person name="Meng N."/>
            <person name="Wang Y."/>
            <person name="Liu W."/>
            <person name="Liu Z."/>
            <person name="Liu J."/>
            <person name="Guo Q."/>
            <person name="Huang H."/>
            <person name="Sederoff R.R."/>
            <person name="Wang G."/>
            <person name="Qu G."/>
            <person name="Chen S."/>
        </authorList>
    </citation>
    <scope>NUCLEOTIDE SEQUENCE</scope>
    <source>
        <strain evidence="2">SC-2020</strain>
    </source>
</reference>
<dbReference type="EMBL" id="JAQIZT010000010">
    <property type="protein sequence ID" value="KAJ6982360.1"/>
    <property type="molecule type" value="Genomic_DNA"/>
</dbReference>
<dbReference type="InterPro" id="IPR004873">
    <property type="entry name" value="BURP_dom"/>
</dbReference>
<sequence>MLKEEDVKPIPNISYKLPRKVISAQSIASKLPFLSSRIAQLEEIFHASNDSSTESMILDAPNERCVGSAQAILGNN</sequence>